<dbReference type="PRINTS" id="PR01415">
    <property type="entry name" value="ANKYRIN"/>
</dbReference>
<dbReference type="InterPro" id="IPR050776">
    <property type="entry name" value="Ank_Repeat/CDKN_Inhibitor"/>
</dbReference>
<dbReference type="PROSITE" id="PS50297">
    <property type="entry name" value="ANK_REP_REGION"/>
    <property type="match status" value="2"/>
</dbReference>
<dbReference type="EMBL" id="LJIG01002100">
    <property type="protein sequence ID" value="KRT84840.1"/>
    <property type="molecule type" value="Genomic_DNA"/>
</dbReference>
<dbReference type="InterPro" id="IPR002110">
    <property type="entry name" value="Ankyrin_rpt"/>
</dbReference>
<dbReference type="OrthoDB" id="5402602at2759"/>
<evidence type="ECO:0000256" key="2">
    <source>
        <dbReference type="ARBA" id="ARBA00023043"/>
    </source>
</evidence>
<evidence type="ECO:0000313" key="5">
    <source>
        <dbReference type="Proteomes" id="UP000051574"/>
    </source>
</evidence>
<sequence>HQVGSAFTKFGLTPTLRELVKLGEQYVNTGDQLGRTPLHYAASNGNSELVQLLLESGADTECKFKYHETRIRKSADNYWKWNRLFMALPPPDIWGRTPLHLAAKAGHVEVIRLLVEKSANANVDDSKGITPLLLAGCIGNRNTFESIVKILV</sequence>
<gene>
    <name evidence="4" type="ORF">AMK59_102</name>
</gene>
<proteinExistence type="predicted"/>
<reference evidence="4 5" key="1">
    <citation type="submission" date="2015-09" db="EMBL/GenBank/DDBJ databases">
        <title>Draft genome of the scarab beetle Oryctes borbonicus.</title>
        <authorList>
            <person name="Meyer J.M."/>
            <person name="Markov G.V."/>
            <person name="Baskaran P."/>
            <person name="Herrmann M."/>
            <person name="Sommer R.J."/>
            <person name="Roedelsperger C."/>
        </authorList>
    </citation>
    <scope>NUCLEOTIDE SEQUENCE [LARGE SCALE GENOMIC DNA]</scope>
    <source>
        <strain evidence="4">OB123</strain>
        <tissue evidence="4">Whole animal</tissue>
    </source>
</reference>
<dbReference type="Gene3D" id="1.25.40.20">
    <property type="entry name" value="Ankyrin repeat-containing domain"/>
    <property type="match status" value="1"/>
</dbReference>
<evidence type="ECO:0000256" key="3">
    <source>
        <dbReference type="PROSITE-ProRule" id="PRU00023"/>
    </source>
</evidence>
<dbReference type="PANTHER" id="PTHR24201">
    <property type="entry name" value="ANK_REP_REGION DOMAIN-CONTAINING PROTEIN"/>
    <property type="match status" value="1"/>
</dbReference>
<keyword evidence="5" id="KW-1185">Reference proteome</keyword>
<dbReference type="AlphaFoldDB" id="A0A0T6BBW2"/>
<dbReference type="InterPro" id="IPR036770">
    <property type="entry name" value="Ankyrin_rpt-contain_sf"/>
</dbReference>
<evidence type="ECO:0000256" key="1">
    <source>
        <dbReference type="ARBA" id="ARBA00022737"/>
    </source>
</evidence>
<organism evidence="4 5">
    <name type="scientific">Oryctes borbonicus</name>
    <dbReference type="NCBI Taxonomy" id="1629725"/>
    <lineage>
        <taxon>Eukaryota</taxon>
        <taxon>Metazoa</taxon>
        <taxon>Ecdysozoa</taxon>
        <taxon>Arthropoda</taxon>
        <taxon>Hexapoda</taxon>
        <taxon>Insecta</taxon>
        <taxon>Pterygota</taxon>
        <taxon>Neoptera</taxon>
        <taxon>Endopterygota</taxon>
        <taxon>Coleoptera</taxon>
        <taxon>Polyphaga</taxon>
        <taxon>Scarabaeiformia</taxon>
        <taxon>Scarabaeidae</taxon>
        <taxon>Dynastinae</taxon>
        <taxon>Oryctes</taxon>
    </lineage>
</organism>
<evidence type="ECO:0000313" key="4">
    <source>
        <dbReference type="EMBL" id="KRT84840.1"/>
    </source>
</evidence>
<feature type="repeat" description="ANK" evidence="3">
    <location>
        <begin position="33"/>
        <end position="65"/>
    </location>
</feature>
<dbReference type="PROSITE" id="PS50088">
    <property type="entry name" value="ANK_REPEAT"/>
    <property type="match status" value="2"/>
</dbReference>
<name>A0A0T6BBW2_9SCAR</name>
<dbReference type="SUPFAM" id="SSF48403">
    <property type="entry name" value="Ankyrin repeat"/>
    <property type="match status" value="1"/>
</dbReference>
<dbReference type="Proteomes" id="UP000051574">
    <property type="component" value="Unassembled WGS sequence"/>
</dbReference>
<accession>A0A0T6BBW2</accession>
<dbReference type="SMART" id="SM00248">
    <property type="entry name" value="ANK"/>
    <property type="match status" value="2"/>
</dbReference>
<feature type="repeat" description="ANK" evidence="3">
    <location>
        <begin position="94"/>
        <end position="126"/>
    </location>
</feature>
<dbReference type="Pfam" id="PF12796">
    <property type="entry name" value="Ank_2"/>
    <property type="match status" value="2"/>
</dbReference>
<keyword evidence="1" id="KW-0677">Repeat</keyword>
<feature type="non-terminal residue" evidence="4">
    <location>
        <position position="1"/>
    </location>
</feature>
<feature type="non-terminal residue" evidence="4">
    <location>
        <position position="152"/>
    </location>
</feature>
<comment type="caution">
    <text evidence="4">The sequence shown here is derived from an EMBL/GenBank/DDBJ whole genome shotgun (WGS) entry which is preliminary data.</text>
</comment>
<keyword evidence="2 3" id="KW-0040">ANK repeat</keyword>
<protein>
    <submittedName>
        <fullName evidence="4">Ankyrin repeat-containing protein</fullName>
    </submittedName>
</protein>